<evidence type="ECO:0008006" key="3">
    <source>
        <dbReference type="Google" id="ProtNLM"/>
    </source>
</evidence>
<keyword evidence="2" id="KW-1185">Reference proteome</keyword>
<name>A0A0U2NMK5_9ENTE</name>
<dbReference type="AlphaFoldDB" id="A0A0U2NMK5"/>
<sequence length="179" mass="21017">MDCQEIVTFWFEECEPSQWFKKDLVFDKLIKARFSAIHEQVAQGEKSVWRTSMVGRLAEIIVLDQFSRNLFRDDARAFAYDGMALILTQEAIATGNLNQLTTQQRAFLYMPLMHSESLIIHDEALKRFAEKGMEHNLEFEQKHRDILIRFGRYPHRNKVLGRRSTEEEIAFLKEPGSSF</sequence>
<dbReference type="KEGG" id="erx:ATZ35_01135"/>
<evidence type="ECO:0000313" key="2">
    <source>
        <dbReference type="Proteomes" id="UP000067523"/>
    </source>
</evidence>
<dbReference type="Gene3D" id="1.25.40.10">
    <property type="entry name" value="Tetratricopeptide repeat domain"/>
    <property type="match status" value="1"/>
</dbReference>
<dbReference type="Gene3D" id="1.20.58.320">
    <property type="entry name" value="TPR-like"/>
    <property type="match status" value="1"/>
</dbReference>
<evidence type="ECO:0000313" key="1">
    <source>
        <dbReference type="EMBL" id="ALS35810.1"/>
    </source>
</evidence>
<proteinExistence type="predicted"/>
<dbReference type="InterPro" id="IPR011990">
    <property type="entry name" value="TPR-like_helical_dom_sf"/>
</dbReference>
<dbReference type="EMBL" id="CP013655">
    <property type="protein sequence ID" value="ALS35810.1"/>
    <property type="molecule type" value="Genomic_DNA"/>
</dbReference>
<organism evidence="1 2">
    <name type="scientific">Enterococcus rotai</name>
    <dbReference type="NCBI Taxonomy" id="118060"/>
    <lineage>
        <taxon>Bacteria</taxon>
        <taxon>Bacillati</taxon>
        <taxon>Bacillota</taxon>
        <taxon>Bacilli</taxon>
        <taxon>Lactobacillales</taxon>
        <taxon>Enterococcaceae</taxon>
        <taxon>Enterococcus</taxon>
    </lineage>
</organism>
<reference evidence="2" key="1">
    <citation type="submission" date="2015-12" db="EMBL/GenBank/DDBJ databases">
        <authorList>
            <person name="Lauer A."/>
            <person name="Humrighouse B."/>
            <person name="Loparev V."/>
            <person name="Shewmaker P.L."/>
            <person name="Whitney A.M."/>
            <person name="McLaughlin R.W."/>
        </authorList>
    </citation>
    <scope>NUCLEOTIDE SEQUENCE [LARGE SCALE GENOMIC DNA]</scope>
    <source>
        <strain evidence="2">LMG 26678</strain>
    </source>
</reference>
<dbReference type="Proteomes" id="UP000067523">
    <property type="component" value="Chromosome"/>
</dbReference>
<dbReference type="InterPro" id="IPR010323">
    <property type="entry name" value="DUF924"/>
</dbReference>
<accession>A0A0U2NMK5</accession>
<dbReference type="Pfam" id="PF06041">
    <property type="entry name" value="DUF924"/>
    <property type="match status" value="1"/>
</dbReference>
<dbReference type="RefSeq" id="WP_208928686.1">
    <property type="nucleotide sequence ID" value="NZ_CP013655.1"/>
</dbReference>
<protein>
    <recommendedName>
        <fullName evidence="3">DUF924 domain-containing protein</fullName>
    </recommendedName>
</protein>
<dbReference type="SUPFAM" id="SSF48452">
    <property type="entry name" value="TPR-like"/>
    <property type="match status" value="1"/>
</dbReference>
<gene>
    <name evidence="1" type="ORF">ATZ35_01135</name>
</gene>